<dbReference type="GO" id="GO:0071949">
    <property type="term" value="F:FAD binding"/>
    <property type="evidence" value="ECO:0007669"/>
    <property type="project" value="InterPro"/>
</dbReference>
<dbReference type="OrthoDB" id="538336at2759"/>
<dbReference type="GO" id="GO:0055088">
    <property type="term" value="P:lipid homeostasis"/>
    <property type="evidence" value="ECO:0007669"/>
    <property type="project" value="TreeGrafter"/>
</dbReference>
<dbReference type="InterPro" id="IPR036250">
    <property type="entry name" value="AcylCo_DH-like_C"/>
</dbReference>
<evidence type="ECO:0000313" key="4">
    <source>
        <dbReference type="Proteomes" id="UP001141806"/>
    </source>
</evidence>
<organism evidence="3 4">
    <name type="scientific">Protea cynaroides</name>
    <dbReference type="NCBI Taxonomy" id="273540"/>
    <lineage>
        <taxon>Eukaryota</taxon>
        <taxon>Viridiplantae</taxon>
        <taxon>Streptophyta</taxon>
        <taxon>Embryophyta</taxon>
        <taxon>Tracheophyta</taxon>
        <taxon>Spermatophyta</taxon>
        <taxon>Magnoliopsida</taxon>
        <taxon>Proteales</taxon>
        <taxon>Proteaceae</taxon>
        <taxon>Protea</taxon>
    </lineage>
</organism>
<sequence length="228" mass="25098">MCLESCSYSWALSLAVWMATRYSAFRRPFGSQDGGPEIQVIDYKTQQNRPFPLLASAYAYRGDNSIKNHWNCSIKKKLDLYLVSGSAGDPHLINFPEFDNHETKAGCLRDETVRQIPGILVSLDHKMDWECGIGICLQGTLLGNVKGFQRQLQLQLVENAPVEACRSPEEGLHGLRKPASVIGCDDNEATANDSTNGQCGSYADRLDGSHDNSSIQPELSCSTSSGFF</sequence>
<gene>
    <name evidence="3" type="ORF">NE237_027909</name>
</gene>
<proteinExistence type="predicted"/>
<keyword evidence="4" id="KW-1185">Reference proteome</keyword>
<feature type="region of interest" description="Disordered" evidence="1">
    <location>
        <begin position="208"/>
        <end position="228"/>
    </location>
</feature>
<dbReference type="GO" id="GO:0005777">
    <property type="term" value="C:peroxisome"/>
    <property type="evidence" value="ECO:0007669"/>
    <property type="project" value="InterPro"/>
</dbReference>
<name>A0A9Q0JTL8_9MAGN</name>
<evidence type="ECO:0000313" key="3">
    <source>
        <dbReference type="EMBL" id="KAJ4951077.1"/>
    </source>
</evidence>
<reference evidence="3" key="1">
    <citation type="journal article" date="2023" name="Plant J.">
        <title>The genome of the king protea, Protea cynaroides.</title>
        <authorList>
            <person name="Chang J."/>
            <person name="Duong T.A."/>
            <person name="Schoeman C."/>
            <person name="Ma X."/>
            <person name="Roodt D."/>
            <person name="Barker N."/>
            <person name="Li Z."/>
            <person name="Van de Peer Y."/>
            <person name="Mizrachi E."/>
        </authorList>
    </citation>
    <scope>NUCLEOTIDE SEQUENCE</scope>
    <source>
        <tissue evidence="3">Young leaves</tissue>
    </source>
</reference>
<dbReference type="PANTHER" id="PTHR10909">
    <property type="entry name" value="ELECTRON TRANSPORT OXIDOREDUCTASE"/>
    <property type="match status" value="1"/>
</dbReference>
<dbReference type="GO" id="GO:0033540">
    <property type="term" value="P:fatty acid beta-oxidation using acyl-CoA oxidase"/>
    <property type="evidence" value="ECO:0007669"/>
    <property type="project" value="TreeGrafter"/>
</dbReference>
<dbReference type="SUPFAM" id="SSF47203">
    <property type="entry name" value="Acyl-CoA dehydrogenase C-terminal domain-like"/>
    <property type="match status" value="1"/>
</dbReference>
<dbReference type="Proteomes" id="UP001141806">
    <property type="component" value="Unassembled WGS sequence"/>
</dbReference>
<dbReference type="EMBL" id="JAMYWD010000012">
    <property type="protein sequence ID" value="KAJ4951077.1"/>
    <property type="molecule type" value="Genomic_DNA"/>
</dbReference>
<feature type="domain" description="Acyl-CoA oxidase C-alpha1" evidence="2">
    <location>
        <begin position="9"/>
        <end position="61"/>
    </location>
</feature>
<protein>
    <recommendedName>
        <fullName evidence="2">Acyl-CoA oxidase C-alpha1 domain-containing protein</fullName>
    </recommendedName>
</protein>
<dbReference type="PANTHER" id="PTHR10909:SF250">
    <property type="entry name" value="PEROXISOMAL ACYL-COENZYME A OXIDASE 1"/>
    <property type="match status" value="1"/>
</dbReference>
<evidence type="ECO:0000259" key="2">
    <source>
        <dbReference type="Pfam" id="PF22924"/>
    </source>
</evidence>
<dbReference type="Pfam" id="PF22924">
    <property type="entry name" value="ACOX_C_alpha1"/>
    <property type="match status" value="1"/>
</dbReference>
<feature type="compositionally biased region" description="Polar residues" evidence="1">
    <location>
        <begin position="211"/>
        <end position="228"/>
    </location>
</feature>
<evidence type="ECO:0000256" key="1">
    <source>
        <dbReference type="SAM" id="MobiDB-lite"/>
    </source>
</evidence>
<dbReference type="AlphaFoldDB" id="A0A9Q0JTL8"/>
<dbReference type="GO" id="GO:0005504">
    <property type="term" value="F:fatty acid binding"/>
    <property type="evidence" value="ECO:0007669"/>
    <property type="project" value="TreeGrafter"/>
</dbReference>
<accession>A0A9Q0JTL8</accession>
<dbReference type="InterPro" id="IPR012258">
    <property type="entry name" value="Acyl-CoA_oxidase"/>
</dbReference>
<dbReference type="GO" id="GO:0003997">
    <property type="term" value="F:acyl-CoA oxidase activity"/>
    <property type="evidence" value="ECO:0007669"/>
    <property type="project" value="InterPro"/>
</dbReference>
<dbReference type="GO" id="GO:0001676">
    <property type="term" value="P:long-chain fatty acid metabolic process"/>
    <property type="evidence" value="ECO:0007669"/>
    <property type="project" value="TreeGrafter"/>
</dbReference>
<comment type="caution">
    <text evidence="3">The sequence shown here is derived from an EMBL/GenBank/DDBJ whole genome shotgun (WGS) entry which is preliminary data.</text>
</comment>
<dbReference type="Gene3D" id="1.20.140.10">
    <property type="entry name" value="Butyryl-CoA Dehydrogenase, subunit A, domain 3"/>
    <property type="match status" value="1"/>
</dbReference>
<dbReference type="InterPro" id="IPR055060">
    <property type="entry name" value="ACOX_C_alpha1"/>
</dbReference>